<keyword evidence="5" id="KW-1185">Reference proteome</keyword>
<comment type="subcellular location">
    <subcellularLocation>
        <location evidence="1">Nucleus</location>
    </subcellularLocation>
</comment>
<keyword evidence="2" id="KW-1133">Transmembrane helix</keyword>
<dbReference type="AlphaFoldDB" id="A0AAW0TCX9"/>
<accession>A0AAW0TCX9</accession>
<evidence type="ECO:0000256" key="2">
    <source>
        <dbReference type="SAM" id="Phobius"/>
    </source>
</evidence>
<keyword evidence="1" id="KW-0539">Nucleus</keyword>
<keyword evidence="2" id="KW-0472">Membrane</keyword>
<dbReference type="InterPro" id="IPR004210">
    <property type="entry name" value="BESS_motif"/>
</dbReference>
<protein>
    <recommendedName>
        <fullName evidence="3">BESS domain-containing protein</fullName>
    </recommendedName>
</protein>
<dbReference type="GO" id="GO:0003677">
    <property type="term" value="F:DNA binding"/>
    <property type="evidence" value="ECO:0007669"/>
    <property type="project" value="InterPro"/>
</dbReference>
<reference evidence="4 5" key="1">
    <citation type="submission" date="2023-03" db="EMBL/GenBank/DDBJ databases">
        <title>High-quality genome of Scylla paramamosain provides insights in environmental adaptation.</title>
        <authorList>
            <person name="Zhang L."/>
        </authorList>
    </citation>
    <scope>NUCLEOTIDE SEQUENCE [LARGE SCALE GENOMIC DNA]</scope>
    <source>
        <strain evidence="4">LZ_2023a</strain>
        <tissue evidence="4">Muscle</tissue>
    </source>
</reference>
<evidence type="ECO:0000256" key="1">
    <source>
        <dbReference type="PROSITE-ProRule" id="PRU00371"/>
    </source>
</evidence>
<dbReference type="GO" id="GO:0005634">
    <property type="term" value="C:nucleus"/>
    <property type="evidence" value="ECO:0007669"/>
    <property type="project" value="UniProtKB-SubCell"/>
</dbReference>
<organism evidence="4 5">
    <name type="scientific">Scylla paramamosain</name>
    <name type="common">Mud crab</name>
    <dbReference type="NCBI Taxonomy" id="85552"/>
    <lineage>
        <taxon>Eukaryota</taxon>
        <taxon>Metazoa</taxon>
        <taxon>Ecdysozoa</taxon>
        <taxon>Arthropoda</taxon>
        <taxon>Crustacea</taxon>
        <taxon>Multicrustacea</taxon>
        <taxon>Malacostraca</taxon>
        <taxon>Eumalacostraca</taxon>
        <taxon>Eucarida</taxon>
        <taxon>Decapoda</taxon>
        <taxon>Pleocyemata</taxon>
        <taxon>Brachyura</taxon>
        <taxon>Eubrachyura</taxon>
        <taxon>Portunoidea</taxon>
        <taxon>Portunidae</taxon>
        <taxon>Portuninae</taxon>
        <taxon>Scylla</taxon>
    </lineage>
</organism>
<dbReference type="Proteomes" id="UP001487740">
    <property type="component" value="Unassembled WGS sequence"/>
</dbReference>
<sequence length="470" mass="53955">MKACDLLVAVDGGAALRWPRVLHDLLASPLTRQVVEVRKSQDFVRLLHATSTCRGNVILIQEPDTLLAFARRSYVSWDYDGRFVVVGLAKRQLVNLTTSKSGRKTKHIVGLIQSGRSGEWEVLVNQLYYYLGTRKTNTWDGQRFTHQQPLFPEKLGNFQGSSLRAVVLEYNPAVFYQRDGSGAILDRYGLDMEVLHTIARFLNFSVQYLEVPQDAPQNSSPSVVIETPDNVFPEETAGNTKTCEDRTVKPILPMSKKPGVTKKRSRDTADEMDMSFLYELKQLREQASSQNVNDPDRQIMLSLLPMMKQLSPIDNMDIKIEIYETFRRKMFKSANSVQYGYWTDQNQSRTITMYIQSAPLYLNNSRNCFVPPQWSCFYARVEPPLPNYLAVMLPFRLVTWLSLWGGALLLLPVLHLVIAFGHRCCEHEHTLVEKNLNSGRPHDAIKREKRRHAFLEQRLYNPHSTTEQDV</sequence>
<feature type="transmembrane region" description="Helical" evidence="2">
    <location>
        <begin position="397"/>
        <end position="420"/>
    </location>
</feature>
<comment type="caution">
    <text evidence="4">The sequence shown here is derived from an EMBL/GenBank/DDBJ whole genome shotgun (WGS) entry which is preliminary data.</text>
</comment>
<gene>
    <name evidence="4" type="ORF">O3P69_012183</name>
</gene>
<evidence type="ECO:0000313" key="4">
    <source>
        <dbReference type="EMBL" id="KAK8385196.1"/>
    </source>
</evidence>
<dbReference type="PROSITE" id="PS51031">
    <property type="entry name" value="BESS"/>
    <property type="match status" value="1"/>
</dbReference>
<dbReference type="Pfam" id="PF02944">
    <property type="entry name" value="BESS"/>
    <property type="match status" value="1"/>
</dbReference>
<evidence type="ECO:0000259" key="3">
    <source>
        <dbReference type="PROSITE" id="PS51031"/>
    </source>
</evidence>
<feature type="domain" description="BESS" evidence="3">
    <location>
        <begin position="293"/>
        <end position="332"/>
    </location>
</feature>
<proteinExistence type="predicted"/>
<name>A0AAW0TCX9_SCYPA</name>
<keyword evidence="2" id="KW-0812">Transmembrane</keyword>
<evidence type="ECO:0000313" key="5">
    <source>
        <dbReference type="Proteomes" id="UP001487740"/>
    </source>
</evidence>
<dbReference type="EMBL" id="JARAKH010000033">
    <property type="protein sequence ID" value="KAK8385196.1"/>
    <property type="molecule type" value="Genomic_DNA"/>
</dbReference>